<dbReference type="NCBIfam" id="TIGR01730">
    <property type="entry name" value="RND_mfp"/>
    <property type="match status" value="1"/>
</dbReference>
<dbReference type="InterPro" id="IPR058625">
    <property type="entry name" value="MdtA-like_BSH"/>
</dbReference>
<evidence type="ECO:0000256" key="2">
    <source>
        <dbReference type="SAM" id="Coils"/>
    </source>
</evidence>
<sequence length="377" mass="40777">MRKLKAVAHTAGNTSQPLTLNNKIAMKKLLLSATALAVLAALAWPKLMPDQGKNTAAERPAAPAPAVRTQRLEPRPFESRLVFNGTLRAEQSITLHSELTGKVEAIDFRDGQDVAAGDLLVTIDDDELQAALSSVHEQLGFATTNAERLQNLFSTGSVTANERDDAVSQRDVLRAELRRLQARLDKARIKAPFSGTLGLRQVSLGQLIEPNTAITTLHTLDHLQVDFSVPERYRALVSAGTHLAFSVAGQARDFEAVVRAVDPQVDVATRTLTVRADVDNSARSLLPGNYARVELVNRQEDALVVPSVAVLQSLDAISVFTVEDGIAVRRQVETGERNQSSVEILRGLEPGMEVITSGIQSIREGQPVQVLGRESVG</sequence>
<dbReference type="Pfam" id="PF25954">
    <property type="entry name" value="Beta-barrel_RND_2"/>
    <property type="match status" value="1"/>
</dbReference>
<name>A0A939DEX4_9GAMM</name>
<dbReference type="Gene3D" id="2.40.50.100">
    <property type="match status" value="1"/>
</dbReference>
<organism evidence="6 7">
    <name type="scientific">Parahaliea mediterranea</name>
    <dbReference type="NCBI Taxonomy" id="651086"/>
    <lineage>
        <taxon>Bacteria</taxon>
        <taxon>Pseudomonadati</taxon>
        <taxon>Pseudomonadota</taxon>
        <taxon>Gammaproteobacteria</taxon>
        <taxon>Cellvibrionales</taxon>
        <taxon>Halieaceae</taxon>
        <taxon>Parahaliea</taxon>
    </lineage>
</organism>
<feature type="domain" description="CusB-like beta-barrel" evidence="4">
    <location>
        <begin position="225"/>
        <end position="297"/>
    </location>
</feature>
<dbReference type="GO" id="GO:0015562">
    <property type="term" value="F:efflux transmembrane transporter activity"/>
    <property type="evidence" value="ECO:0007669"/>
    <property type="project" value="TreeGrafter"/>
</dbReference>
<keyword evidence="2" id="KW-0175">Coiled coil</keyword>
<dbReference type="PANTHER" id="PTHR30469">
    <property type="entry name" value="MULTIDRUG RESISTANCE PROTEIN MDTA"/>
    <property type="match status" value="1"/>
</dbReference>
<dbReference type="Gene3D" id="2.40.420.20">
    <property type="match status" value="1"/>
</dbReference>
<dbReference type="Pfam" id="PF25989">
    <property type="entry name" value="YknX_C"/>
    <property type="match status" value="1"/>
</dbReference>
<dbReference type="InterPro" id="IPR058637">
    <property type="entry name" value="YknX-like_C"/>
</dbReference>
<evidence type="ECO:0000259" key="4">
    <source>
        <dbReference type="Pfam" id="PF25954"/>
    </source>
</evidence>
<evidence type="ECO:0000313" key="6">
    <source>
        <dbReference type="EMBL" id="MBN7796894.1"/>
    </source>
</evidence>
<dbReference type="PANTHER" id="PTHR30469:SF11">
    <property type="entry name" value="BLL4320 PROTEIN"/>
    <property type="match status" value="1"/>
</dbReference>
<dbReference type="RefSeq" id="WP_206560333.1">
    <property type="nucleotide sequence ID" value="NZ_JAFKCZ010000006.1"/>
</dbReference>
<dbReference type="InterPro" id="IPR006143">
    <property type="entry name" value="RND_pump_MFP"/>
</dbReference>
<evidence type="ECO:0000313" key="7">
    <source>
        <dbReference type="Proteomes" id="UP000664303"/>
    </source>
</evidence>
<dbReference type="GO" id="GO:1990281">
    <property type="term" value="C:efflux pump complex"/>
    <property type="evidence" value="ECO:0007669"/>
    <property type="project" value="TreeGrafter"/>
</dbReference>
<dbReference type="InterPro" id="IPR058792">
    <property type="entry name" value="Beta-barrel_RND_2"/>
</dbReference>
<dbReference type="SUPFAM" id="SSF111369">
    <property type="entry name" value="HlyD-like secretion proteins"/>
    <property type="match status" value="1"/>
</dbReference>
<feature type="domain" description="Multidrug resistance protein MdtA-like barrel-sandwich hybrid" evidence="3">
    <location>
        <begin position="93"/>
        <end position="213"/>
    </location>
</feature>
<dbReference type="FunFam" id="2.40.30.170:FF:000010">
    <property type="entry name" value="Efflux RND transporter periplasmic adaptor subunit"/>
    <property type="match status" value="1"/>
</dbReference>
<feature type="coiled-coil region" evidence="2">
    <location>
        <begin position="163"/>
        <end position="190"/>
    </location>
</feature>
<evidence type="ECO:0000256" key="1">
    <source>
        <dbReference type="ARBA" id="ARBA00009477"/>
    </source>
</evidence>
<evidence type="ECO:0000259" key="3">
    <source>
        <dbReference type="Pfam" id="PF25917"/>
    </source>
</evidence>
<comment type="similarity">
    <text evidence="1">Belongs to the membrane fusion protein (MFP) (TC 8.A.1) family.</text>
</comment>
<accession>A0A939DEX4</accession>
<dbReference type="Pfam" id="PF25917">
    <property type="entry name" value="BSH_RND"/>
    <property type="match status" value="1"/>
</dbReference>
<protein>
    <submittedName>
        <fullName evidence="6">Efflux RND transporter periplasmic adaptor subunit</fullName>
    </submittedName>
</protein>
<evidence type="ECO:0000259" key="5">
    <source>
        <dbReference type="Pfam" id="PF25989"/>
    </source>
</evidence>
<dbReference type="Gene3D" id="1.10.287.470">
    <property type="entry name" value="Helix hairpin bin"/>
    <property type="match status" value="1"/>
</dbReference>
<proteinExistence type="inferred from homology"/>
<comment type="caution">
    <text evidence="6">The sequence shown here is derived from an EMBL/GenBank/DDBJ whole genome shotgun (WGS) entry which is preliminary data.</text>
</comment>
<reference evidence="6" key="1">
    <citation type="submission" date="2021-02" db="EMBL/GenBank/DDBJ databases">
        <title>PHA producing bacteria isolated from coastal sediment in Guangdong, Shenzhen.</title>
        <authorList>
            <person name="Zheng W."/>
            <person name="Yu S."/>
            <person name="Huang Y."/>
        </authorList>
    </citation>
    <scope>NUCLEOTIDE SEQUENCE</scope>
    <source>
        <strain evidence="6">TN14-10</strain>
    </source>
</reference>
<gene>
    <name evidence="6" type="ORF">JYP50_09845</name>
</gene>
<dbReference type="Gene3D" id="2.40.30.170">
    <property type="match status" value="1"/>
</dbReference>
<feature type="domain" description="YknX-like C-terminal permuted SH3-like" evidence="5">
    <location>
        <begin position="302"/>
        <end position="370"/>
    </location>
</feature>
<dbReference type="AlphaFoldDB" id="A0A939DEX4"/>
<dbReference type="EMBL" id="JAFKCZ010000006">
    <property type="protein sequence ID" value="MBN7796894.1"/>
    <property type="molecule type" value="Genomic_DNA"/>
</dbReference>
<keyword evidence="7" id="KW-1185">Reference proteome</keyword>
<dbReference type="Proteomes" id="UP000664303">
    <property type="component" value="Unassembled WGS sequence"/>
</dbReference>